<name>A0A1H0S5Z3_9BACI</name>
<dbReference type="OrthoDB" id="9802264at2"/>
<dbReference type="PANTHER" id="PTHR43776">
    <property type="entry name" value="TRANSPORT ATP-BINDING PROTEIN"/>
    <property type="match status" value="1"/>
</dbReference>
<protein>
    <submittedName>
        <fullName evidence="6">Peptide/nickel transport system ATP-binding protein</fullName>
    </submittedName>
</protein>
<evidence type="ECO:0000256" key="4">
    <source>
        <dbReference type="ARBA" id="ARBA00022840"/>
    </source>
</evidence>
<dbReference type="GO" id="GO:0005524">
    <property type="term" value="F:ATP binding"/>
    <property type="evidence" value="ECO:0007669"/>
    <property type="project" value="UniProtKB-KW"/>
</dbReference>
<evidence type="ECO:0000256" key="3">
    <source>
        <dbReference type="ARBA" id="ARBA00022741"/>
    </source>
</evidence>
<dbReference type="InterPro" id="IPR003593">
    <property type="entry name" value="AAA+_ATPase"/>
</dbReference>
<organism evidence="6 7">
    <name type="scientific">Litchfieldia salsa</name>
    <dbReference type="NCBI Taxonomy" id="930152"/>
    <lineage>
        <taxon>Bacteria</taxon>
        <taxon>Bacillati</taxon>
        <taxon>Bacillota</taxon>
        <taxon>Bacilli</taxon>
        <taxon>Bacillales</taxon>
        <taxon>Bacillaceae</taxon>
        <taxon>Litchfieldia</taxon>
    </lineage>
</organism>
<evidence type="ECO:0000259" key="5">
    <source>
        <dbReference type="PROSITE" id="PS50893"/>
    </source>
</evidence>
<dbReference type="CDD" id="cd03257">
    <property type="entry name" value="ABC_NikE_OppD_transporters"/>
    <property type="match status" value="1"/>
</dbReference>
<dbReference type="Pfam" id="PF00005">
    <property type="entry name" value="ABC_tran"/>
    <property type="match status" value="1"/>
</dbReference>
<dbReference type="InterPro" id="IPR003439">
    <property type="entry name" value="ABC_transporter-like_ATP-bd"/>
</dbReference>
<dbReference type="GO" id="GO:0055085">
    <property type="term" value="P:transmembrane transport"/>
    <property type="evidence" value="ECO:0007669"/>
    <property type="project" value="UniProtKB-ARBA"/>
</dbReference>
<dbReference type="InterPro" id="IPR017871">
    <property type="entry name" value="ABC_transporter-like_CS"/>
</dbReference>
<dbReference type="Pfam" id="PF08352">
    <property type="entry name" value="oligo_HPY"/>
    <property type="match status" value="1"/>
</dbReference>
<dbReference type="NCBIfam" id="TIGR01727">
    <property type="entry name" value="oligo_HPY"/>
    <property type="match status" value="1"/>
</dbReference>
<sequence length="340" mass="38090">MIDSTNLEKEQQVKEETTTLLELQNMKKYFPIKAGLLQKTVGNVKAVDGITLKVKKGETLGIVGESGCGKSTAGRTIIRLYEPTEGKIIFKGQDISHMGESELRKSIRKDIQMIFQDPFATLNPRKTLRSIIKEPMNTHNLYKPKERDEKVKELLETVGLNSSFINRYPHEFSGGQRQRIGIARALALKPDLIIADEAVSALDVSIQAQIINLMQDLQKDFGLTYIFISHDLSVVRHISDRVAVLYLGQMMELANKVDLYANPLHPYTQALLSAVPVPKGSKGVKRERIVLKGELPSPSNPPTGCVFHTRCPAATEICKQVVPQFKEVEKDHFVACHLYE</sequence>
<evidence type="ECO:0000313" key="7">
    <source>
        <dbReference type="Proteomes" id="UP000199159"/>
    </source>
</evidence>
<feature type="domain" description="ABC transporter" evidence="5">
    <location>
        <begin position="21"/>
        <end position="272"/>
    </location>
</feature>
<dbReference type="GO" id="GO:0015833">
    <property type="term" value="P:peptide transport"/>
    <property type="evidence" value="ECO:0007669"/>
    <property type="project" value="InterPro"/>
</dbReference>
<keyword evidence="4 6" id="KW-0067">ATP-binding</keyword>
<dbReference type="Proteomes" id="UP000199159">
    <property type="component" value="Unassembled WGS sequence"/>
</dbReference>
<dbReference type="PROSITE" id="PS50893">
    <property type="entry name" value="ABC_TRANSPORTER_2"/>
    <property type="match status" value="1"/>
</dbReference>
<dbReference type="EMBL" id="FNJU01000002">
    <property type="protein sequence ID" value="SDP37183.1"/>
    <property type="molecule type" value="Genomic_DNA"/>
</dbReference>
<dbReference type="Gene3D" id="3.40.50.300">
    <property type="entry name" value="P-loop containing nucleotide triphosphate hydrolases"/>
    <property type="match status" value="1"/>
</dbReference>
<keyword evidence="2" id="KW-0813">Transport</keyword>
<dbReference type="SUPFAM" id="SSF52540">
    <property type="entry name" value="P-loop containing nucleoside triphosphate hydrolases"/>
    <property type="match status" value="1"/>
</dbReference>
<dbReference type="InterPro" id="IPR027417">
    <property type="entry name" value="P-loop_NTPase"/>
</dbReference>
<accession>A0A1H0S5Z3</accession>
<dbReference type="AlphaFoldDB" id="A0A1H0S5Z3"/>
<gene>
    <name evidence="6" type="ORF">SAMN05216565_102561</name>
</gene>
<dbReference type="FunFam" id="3.40.50.300:FF:000016">
    <property type="entry name" value="Oligopeptide ABC transporter ATP-binding component"/>
    <property type="match status" value="1"/>
</dbReference>
<dbReference type="GO" id="GO:0016887">
    <property type="term" value="F:ATP hydrolysis activity"/>
    <property type="evidence" value="ECO:0007669"/>
    <property type="project" value="InterPro"/>
</dbReference>
<evidence type="ECO:0000313" key="6">
    <source>
        <dbReference type="EMBL" id="SDP37183.1"/>
    </source>
</evidence>
<evidence type="ECO:0000256" key="2">
    <source>
        <dbReference type="ARBA" id="ARBA00022448"/>
    </source>
</evidence>
<proteinExistence type="inferred from homology"/>
<dbReference type="PROSITE" id="PS00211">
    <property type="entry name" value="ABC_TRANSPORTER_1"/>
    <property type="match status" value="1"/>
</dbReference>
<dbReference type="SMART" id="SM00382">
    <property type="entry name" value="AAA"/>
    <property type="match status" value="1"/>
</dbReference>
<dbReference type="InterPro" id="IPR050319">
    <property type="entry name" value="ABC_transp_ATP-bind"/>
</dbReference>
<keyword evidence="3" id="KW-0547">Nucleotide-binding</keyword>
<dbReference type="NCBIfam" id="NF008453">
    <property type="entry name" value="PRK11308.1"/>
    <property type="match status" value="1"/>
</dbReference>
<dbReference type="STRING" id="930152.SAMN05216565_102561"/>
<evidence type="ECO:0000256" key="1">
    <source>
        <dbReference type="ARBA" id="ARBA00005417"/>
    </source>
</evidence>
<dbReference type="PANTHER" id="PTHR43776:SF7">
    <property type="entry name" value="D,D-DIPEPTIDE TRANSPORT ATP-BINDING PROTEIN DDPF-RELATED"/>
    <property type="match status" value="1"/>
</dbReference>
<reference evidence="7" key="1">
    <citation type="submission" date="2016-10" db="EMBL/GenBank/DDBJ databases">
        <authorList>
            <person name="Varghese N."/>
            <person name="Submissions S."/>
        </authorList>
    </citation>
    <scope>NUCLEOTIDE SEQUENCE [LARGE SCALE GENOMIC DNA]</scope>
    <source>
        <strain evidence="7">IBRC-M10078</strain>
    </source>
</reference>
<comment type="similarity">
    <text evidence="1">Belongs to the ABC transporter superfamily.</text>
</comment>
<keyword evidence="7" id="KW-1185">Reference proteome</keyword>
<dbReference type="RefSeq" id="WP_090851180.1">
    <property type="nucleotide sequence ID" value="NZ_FNJU01000002.1"/>
</dbReference>
<dbReference type="InterPro" id="IPR013563">
    <property type="entry name" value="Oligopep_ABC_C"/>
</dbReference>